<reference evidence="2" key="1">
    <citation type="submission" date="2015-12" db="EMBL/GenBank/DDBJ databases">
        <title>Gene expression during late stages of embryo sac development: a critical building block for successful pollen-pistil interactions.</title>
        <authorList>
            <person name="Liu Y."/>
            <person name="Joly V."/>
            <person name="Sabar M."/>
            <person name="Matton D.P."/>
        </authorList>
    </citation>
    <scope>NUCLEOTIDE SEQUENCE</scope>
</reference>
<keyword evidence="1" id="KW-0472">Membrane</keyword>
<feature type="transmembrane region" description="Helical" evidence="1">
    <location>
        <begin position="33"/>
        <end position="52"/>
    </location>
</feature>
<evidence type="ECO:0000256" key="1">
    <source>
        <dbReference type="SAM" id="Phobius"/>
    </source>
</evidence>
<protein>
    <submittedName>
        <fullName evidence="2">Putative ovule protein</fullName>
    </submittedName>
</protein>
<dbReference type="AlphaFoldDB" id="A0A0V0GYZ5"/>
<proteinExistence type="predicted"/>
<keyword evidence="1" id="KW-1133">Transmembrane helix</keyword>
<accession>A0A0V0GYZ5</accession>
<evidence type="ECO:0000313" key="2">
    <source>
        <dbReference type="EMBL" id="JAP13365.1"/>
    </source>
</evidence>
<sequence length="64" mass="7743">MFLVLQQSHFLLALLFFLLNVVCCPHFTLFSYCYCYHFCILLFKLLGIYFILSRRVYRTHSRLG</sequence>
<name>A0A0V0GYZ5_SOLCH</name>
<keyword evidence="1" id="KW-0812">Transmembrane</keyword>
<organism evidence="2">
    <name type="scientific">Solanum chacoense</name>
    <name type="common">Chaco potato</name>
    <dbReference type="NCBI Taxonomy" id="4108"/>
    <lineage>
        <taxon>Eukaryota</taxon>
        <taxon>Viridiplantae</taxon>
        <taxon>Streptophyta</taxon>
        <taxon>Embryophyta</taxon>
        <taxon>Tracheophyta</taxon>
        <taxon>Spermatophyta</taxon>
        <taxon>Magnoliopsida</taxon>
        <taxon>eudicotyledons</taxon>
        <taxon>Gunneridae</taxon>
        <taxon>Pentapetalae</taxon>
        <taxon>asterids</taxon>
        <taxon>lamiids</taxon>
        <taxon>Solanales</taxon>
        <taxon>Solanaceae</taxon>
        <taxon>Solanoideae</taxon>
        <taxon>Solaneae</taxon>
        <taxon>Solanum</taxon>
    </lineage>
</organism>
<dbReference type="EMBL" id="GEDG01028166">
    <property type="protein sequence ID" value="JAP13365.1"/>
    <property type="molecule type" value="Transcribed_RNA"/>
</dbReference>